<proteinExistence type="inferred from homology"/>
<sequence length="228" mass="24638">MKTIGLLGGMSWESTALYYQQLNQLVRTKLGGLHSAEMLLRSVDFAPIADMQKSGAWDEAGALLADHAKGLERAGAEFLLLATNTMHLVAPQIEAATDIPLLHIADSTAQALKSDGFERVGLLGTAFTMEKPFLIDRLQGHGLDIIVPEVDRTNLNAIIFDELCQGIVSDKSRETYQRAIDGMMARGAEAVILGCTEITLLISDDDSPIPTYDSTDLHVRAAVEMALG</sequence>
<gene>
    <name evidence="3" type="ORF">MXMO3_03063</name>
</gene>
<keyword evidence="4" id="KW-1185">Reference proteome</keyword>
<dbReference type="KEGG" id="mmyr:MXMO3_03063"/>
<dbReference type="AlphaFoldDB" id="A0A2R4MHX1"/>
<dbReference type="InterPro" id="IPR004380">
    <property type="entry name" value="Asp_race"/>
</dbReference>
<evidence type="ECO:0000256" key="2">
    <source>
        <dbReference type="ARBA" id="ARBA00023235"/>
    </source>
</evidence>
<dbReference type="SUPFAM" id="SSF53681">
    <property type="entry name" value="Aspartate/glutamate racemase"/>
    <property type="match status" value="2"/>
</dbReference>
<name>A0A2R4MHX1_9HYPH</name>
<evidence type="ECO:0000313" key="3">
    <source>
        <dbReference type="EMBL" id="AVX05570.1"/>
    </source>
</evidence>
<dbReference type="InterPro" id="IPR001920">
    <property type="entry name" value="Asp/Glu_race"/>
</dbReference>
<dbReference type="PANTHER" id="PTHR21198:SF7">
    <property type="entry name" value="ASPARTATE-GLUTAMATE RACEMASE FAMILY"/>
    <property type="match status" value="1"/>
</dbReference>
<evidence type="ECO:0000256" key="1">
    <source>
        <dbReference type="ARBA" id="ARBA00007847"/>
    </source>
</evidence>
<organism evidence="3 4">
    <name type="scientific">Maritalea myrionectae</name>
    <dbReference type="NCBI Taxonomy" id="454601"/>
    <lineage>
        <taxon>Bacteria</taxon>
        <taxon>Pseudomonadati</taxon>
        <taxon>Pseudomonadota</taxon>
        <taxon>Alphaproteobacteria</taxon>
        <taxon>Hyphomicrobiales</taxon>
        <taxon>Devosiaceae</taxon>
        <taxon>Maritalea</taxon>
    </lineage>
</organism>
<dbReference type="EMBL" id="CP021330">
    <property type="protein sequence ID" value="AVX05570.1"/>
    <property type="molecule type" value="Genomic_DNA"/>
</dbReference>
<comment type="similarity">
    <text evidence="1">Belongs to the aspartate/glutamate racemases family.</text>
</comment>
<dbReference type="GO" id="GO:0047661">
    <property type="term" value="F:amino-acid racemase activity"/>
    <property type="evidence" value="ECO:0007669"/>
    <property type="project" value="InterPro"/>
</dbReference>
<dbReference type="Gene3D" id="3.40.50.1860">
    <property type="match status" value="2"/>
</dbReference>
<dbReference type="PANTHER" id="PTHR21198">
    <property type="entry name" value="GLUTAMATE RACEMASE"/>
    <property type="match status" value="1"/>
</dbReference>
<accession>A0A2R4MHX1</accession>
<dbReference type="STRING" id="1122213.GCA_000423365_00755"/>
<dbReference type="Pfam" id="PF01177">
    <property type="entry name" value="Asp_Glu_race"/>
    <property type="match status" value="1"/>
</dbReference>
<evidence type="ECO:0000313" key="4">
    <source>
        <dbReference type="Proteomes" id="UP000258927"/>
    </source>
</evidence>
<reference evidence="3 4" key="1">
    <citation type="submission" date="2017-05" db="EMBL/GenBank/DDBJ databases">
        <title>Genome Analysis of Maritalea myrionectae HL2708#5.</title>
        <authorList>
            <consortium name="Cotde Inc.-PKNU"/>
            <person name="Jang D."/>
            <person name="Oh H.-M."/>
        </authorList>
    </citation>
    <scope>NUCLEOTIDE SEQUENCE [LARGE SCALE GENOMIC DNA]</scope>
    <source>
        <strain evidence="3 4">HL2708#5</strain>
    </source>
</reference>
<dbReference type="Proteomes" id="UP000258927">
    <property type="component" value="Chromosome"/>
</dbReference>
<protein>
    <submittedName>
        <fullName evidence="3">Aspartate racemase</fullName>
    </submittedName>
</protein>
<keyword evidence="2" id="KW-0413">Isomerase</keyword>
<dbReference type="RefSeq" id="WP_117396411.1">
    <property type="nucleotide sequence ID" value="NZ_CP021330.1"/>
</dbReference>
<dbReference type="NCBIfam" id="TIGR00035">
    <property type="entry name" value="asp_race"/>
    <property type="match status" value="1"/>
</dbReference>
<dbReference type="InterPro" id="IPR015942">
    <property type="entry name" value="Asp/Glu/hydantoin_racemase"/>
</dbReference>